<proteinExistence type="predicted"/>
<dbReference type="AlphaFoldDB" id="A0A024SHR3"/>
<dbReference type="Proteomes" id="UP000024376">
    <property type="component" value="Unassembled WGS sequence"/>
</dbReference>
<dbReference type="KEGG" id="trr:M419DRAFT_32618"/>
<feature type="region of interest" description="Disordered" evidence="1">
    <location>
        <begin position="1"/>
        <end position="27"/>
    </location>
</feature>
<evidence type="ECO:0000313" key="3">
    <source>
        <dbReference type="Proteomes" id="UP000024376"/>
    </source>
</evidence>
<dbReference type="OrthoDB" id="4880172at2759"/>
<dbReference type="HOGENOM" id="CLU_1299878_0_0_1"/>
<dbReference type="EMBL" id="KI911140">
    <property type="protein sequence ID" value="ETS05271.1"/>
    <property type="molecule type" value="Genomic_DNA"/>
</dbReference>
<protein>
    <submittedName>
        <fullName evidence="2">Uncharacterized protein</fullName>
    </submittedName>
</protein>
<sequence>MGQEFSSLDLSAPDIISENSSGEPGTIKTITRTITRDDVMDEMKPILRRLSDDEWTPELSADISAVLTPYKLKVMPPRSKTVLAKWINEQEDQKYLQWLKNASDDLLSVTWSETKWIPGVKVWSRWHPANLFLNMLEEEADDFSPEQKKLVQDHVKDVKRSLQREKEREPEQFEQLATSVLKAIEKMEDKMTERLDAVQDEVRMFISMTKSP</sequence>
<accession>A0A024SHR3</accession>
<reference evidence="3" key="1">
    <citation type="journal article" date="2013" name="Ind. Biotechnol.">
        <title>Comparative genomics analysis of Trichoderma reesei strains.</title>
        <authorList>
            <person name="Koike H."/>
            <person name="Aerts A."/>
            <person name="LaButti K."/>
            <person name="Grigoriev I.V."/>
            <person name="Baker S.E."/>
        </authorList>
    </citation>
    <scope>NUCLEOTIDE SEQUENCE [LARGE SCALE GENOMIC DNA]</scope>
    <source>
        <strain evidence="3">ATCC 56765 / BCRC 32924 / NRRL 11460 / Rut C-30</strain>
    </source>
</reference>
<organism evidence="2 3">
    <name type="scientific">Hypocrea jecorina (strain ATCC 56765 / BCRC 32924 / NRRL 11460 / Rut C-30)</name>
    <name type="common">Trichoderma reesei</name>
    <dbReference type="NCBI Taxonomy" id="1344414"/>
    <lineage>
        <taxon>Eukaryota</taxon>
        <taxon>Fungi</taxon>
        <taxon>Dikarya</taxon>
        <taxon>Ascomycota</taxon>
        <taxon>Pezizomycotina</taxon>
        <taxon>Sordariomycetes</taxon>
        <taxon>Hypocreomycetidae</taxon>
        <taxon>Hypocreales</taxon>
        <taxon>Hypocreaceae</taxon>
        <taxon>Trichoderma</taxon>
    </lineage>
</organism>
<gene>
    <name evidence="2" type="ORF">M419DRAFT_32618</name>
</gene>
<evidence type="ECO:0000313" key="2">
    <source>
        <dbReference type="EMBL" id="ETS05271.1"/>
    </source>
</evidence>
<evidence type="ECO:0000256" key="1">
    <source>
        <dbReference type="SAM" id="MobiDB-lite"/>
    </source>
</evidence>
<name>A0A024SHR3_HYPJR</name>